<dbReference type="InterPro" id="IPR010732">
    <property type="entry name" value="T6SS_TssG-like"/>
</dbReference>
<dbReference type="Proteomes" id="UP000070529">
    <property type="component" value="Unassembled WGS sequence"/>
</dbReference>
<dbReference type="RefSeq" id="WP_067410523.1">
    <property type="nucleotide sequence ID" value="NZ_LNTY01000006.1"/>
</dbReference>
<organism evidence="1 2">
    <name type="scientific">Enterovibrio coralii</name>
    <dbReference type="NCBI Taxonomy" id="294935"/>
    <lineage>
        <taxon>Bacteria</taxon>
        <taxon>Pseudomonadati</taxon>
        <taxon>Pseudomonadota</taxon>
        <taxon>Gammaproteobacteria</taxon>
        <taxon>Vibrionales</taxon>
        <taxon>Vibrionaceae</taxon>
        <taxon>Enterovibrio</taxon>
    </lineage>
</organism>
<evidence type="ECO:0000313" key="2">
    <source>
        <dbReference type="Proteomes" id="UP000070529"/>
    </source>
</evidence>
<accession>A0A135ICE2</accession>
<dbReference type="PANTHER" id="PTHR35564:SF3">
    <property type="entry name" value="TYPE VI SECRETION SYSTEM BASEPLATE SUBUNIT TSSG"/>
    <property type="match status" value="1"/>
</dbReference>
<dbReference type="AlphaFoldDB" id="A0A135ICE2"/>
<evidence type="ECO:0008006" key="3">
    <source>
        <dbReference type="Google" id="ProtNLM"/>
    </source>
</evidence>
<dbReference type="NCBIfam" id="TIGR03347">
    <property type="entry name" value="VI_chp_1"/>
    <property type="match status" value="1"/>
</dbReference>
<dbReference type="PANTHER" id="PTHR35564">
    <property type="match status" value="1"/>
</dbReference>
<name>A0A135ICE2_9GAMM</name>
<proteinExistence type="predicted"/>
<protein>
    <recommendedName>
        <fullName evidence="3">Type VI secretion protein</fullName>
    </recommendedName>
</protein>
<keyword evidence="2" id="KW-1185">Reference proteome</keyword>
<gene>
    <name evidence="1" type="ORF">ATN88_04835</name>
</gene>
<dbReference type="Pfam" id="PF06996">
    <property type="entry name" value="T6SS_TssG"/>
    <property type="match status" value="1"/>
</dbReference>
<dbReference type="OrthoDB" id="1523296at2"/>
<comment type="caution">
    <text evidence="1">The sequence shown here is derived from an EMBL/GenBank/DDBJ whole genome shotgun (WGS) entry which is preliminary data.</text>
</comment>
<sequence>MGYPERGTASYLERTAISDVRQYSFFQLLELLCEMYESEPESLSWPSETFLFSSSSSLGFAASDVSEMKMLSEQTLNVETTFFGMNGAQSPLPGFFLEDIVTEDFETGLRKIFLDFFNHRLLALLFQSWRKYRYYVRYREGASDKFSTQLFSMVGLVETEARGETPLSWSKMLSYSGLLAGRTRSPQIVAGIIQHYFDLECVEIQQWAFRQVDIPEEQKWCLGKRNGALGVDTSIGDQVADRSGKFVICIKTLSFDRFSEFLPSGEGFKSLIALMEFILREQLAFDVELELTESEVPPLQLRAEKPAKLGWSSFMGDPNCSRKVLIQARL</sequence>
<evidence type="ECO:0000313" key="1">
    <source>
        <dbReference type="EMBL" id="KXF83058.1"/>
    </source>
</evidence>
<dbReference type="STRING" id="294935.ATN88_04835"/>
<dbReference type="EMBL" id="LNTY01000006">
    <property type="protein sequence ID" value="KXF83058.1"/>
    <property type="molecule type" value="Genomic_DNA"/>
</dbReference>
<reference evidence="1 2" key="1">
    <citation type="submission" date="2015-11" db="EMBL/GenBank/DDBJ databases">
        <title>Genomic Taxonomy of the Vibrionaceae.</title>
        <authorList>
            <person name="Gomez-Gil B."/>
            <person name="Enciso-Ibarra J."/>
        </authorList>
    </citation>
    <scope>NUCLEOTIDE SEQUENCE [LARGE SCALE GENOMIC DNA]</scope>
    <source>
        <strain evidence="1 2">CAIM 912</strain>
    </source>
</reference>